<keyword evidence="2" id="KW-0540">Nuclease</keyword>
<reference evidence="2" key="1">
    <citation type="submission" date="2020-10" db="EMBL/GenBank/DDBJ databases">
        <title>Microbiome of the Black Sea water column analyzed by genome centric metagenomics.</title>
        <authorList>
            <person name="Cabello-Yeves P.J."/>
            <person name="Callieri C."/>
            <person name="Picazo A."/>
            <person name="Mehrshad M."/>
            <person name="Haro-Moreno J.M."/>
            <person name="Roda-Garcia J."/>
            <person name="Dzembekova N."/>
            <person name="Slabakova V."/>
            <person name="Slabakova N."/>
            <person name="Moncheva S."/>
            <person name="Rodriguez-Valera F."/>
        </authorList>
    </citation>
    <scope>NUCLEOTIDE SEQUENCE</scope>
    <source>
        <strain evidence="2">BS307-5m-G5</strain>
    </source>
</reference>
<dbReference type="PANTHER" id="PTHR39323">
    <property type="entry name" value="BLR1149 PROTEIN"/>
    <property type="match status" value="1"/>
</dbReference>
<comment type="caution">
    <text evidence="2">The sequence shown here is derived from an EMBL/GenBank/DDBJ whole genome shotgun (WGS) entry which is preliminary data.</text>
</comment>
<dbReference type="GO" id="GO:0004519">
    <property type="term" value="F:endonuclease activity"/>
    <property type="evidence" value="ECO:0007669"/>
    <property type="project" value="UniProtKB-KW"/>
</dbReference>
<evidence type="ECO:0000313" key="2">
    <source>
        <dbReference type="EMBL" id="MBL6762037.1"/>
    </source>
</evidence>
<dbReference type="NCBIfam" id="TIGR04123">
    <property type="entry name" value="P_estr_lig_assc"/>
    <property type="match status" value="1"/>
</dbReference>
<dbReference type="Gene3D" id="3.60.21.10">
    <property type="match status" value="1"/>
</dbReference>
<accession>A0A937HIF1</accession>
<evidence type="ECO:0000313" key="3">
    <source>
        <dbReference type="Proteomes" id="UP000785783"/>
    </source>
</evidence>
<dbReference type="InterPro" id="IPR024173">
    <property type="entry name" value="Pesterase_MJ0037-like"/>
</dbReference>
<protein>
    <submittedName>
        <fullName evidence="2">Ligase-associated DNA damage response endonuclease PdeM</fullName>
        <ecNumber evidence="2">3.1.-.-</ecNumber>
    </submittedName>
</protein>
<dbReference type="AlphaFoldDB" id="A0A937HIF1"/>
<keyword evidence="2" id="KW-0255">Endonuclease</keyword>
<dbReference type="EMBL" id="JADHOK010000062">
    <property type="protein sequence ID" value="MBL6762037.1"/>
    <property type="molecule type" value="Genomic_DNA"/>
</dbReference>
<dbReference type="InterPro" id="IPR026336">
    <property type="entry name" value="PdeM-like"/>
</dbReference>
<evidence type="ECO:0000259" key="1">
    <source>
        <dbReference type="Pfam" id="PF00149"/>
    </source>
</evidence>
<dbReference type="Pfam" id="PF00149">
    <property type="entry name" value="Metallophos"/>
    <property type="match status" value="1"/>
</dbReference>
<dbReference type="SUPFAM" id="SSF56300">
    <property type="entry name" value="Metallo-dependent phosphatases"/>
    <property type="match status" value="1"/>
</dbReference>
<feature type="domain" description="Calcineurin-like phosphoesterase" evidence="1">
    <location>
        <begin position="30"/>
        <end position="124"/>
    </location>
</feature>
<name>A0A937HIF1_9PROT</name>
<proteinExistence type="predicted"/>
<dbReference type="PIRSF" id="PIRSF000887">
    <property type="entry name" value="Pesterase_MJ0037"/>
    <property type="match status" value="1"/>
</dbReference>
<dbReference type="GO" id="GO:0016874">
    <property type="term" value="F:ligase activity"/>
    <property type="evidence" value="ECO:0007669"/>
    <property type="project" value="UniProtKB-KW"/>
</dbReference>
<keyword evidence="2" id="KW-0436">Ligase</keyword>
<organism evidence="2 3">
    <name type="scientific">PS1 clade bacterium</name>
    <dbReference type="NCBI Taxonomy" id="2175152"/>
    <lineage>
        <taxon>Bacteria</taxon>
        <taxon>Pseudomonadati</taxon>
        <taxon>Pseudomonadota</taxon>
        <taxon>Alphaproteobacteria</taxon>
        <taxon>PS1 clade</taxon>
    </lineage>
</organism>
<dbReference type="InterPro" id="IPR029052">
    <property type="entry name" value="Metallo-depent_PP-like"/>
</dbReference>
<dbReference type="InterPro" id="IPR004843">
    <property type="entry name" value="Calcineurin-like_PHP"/>
</dbReference>
<keyword evidence="2" id="KW-0378">Hydrolase</keyword>
<sequence length="235" mass="25759">MQTQCEFIVNGALLVADLSGAVYWPDRDMLIVADLHFEKGSAFATRGVVLPPYDTAATLQRLAAVFEIYRPKHFVSLGDAFHDDDWPTRMAADDRDKLARLTGAAQTLWVTGNHDPTPPAGLPGKAAGAFHLKGDGALVMRHEPLARSNGFEAGELAGHLHPCARLRQRGRNLRRRCFVHDGARAILPAFGALTGSLNVRDAAFDGLFEDSYQTIMLGRERLASVDADRLLPDRF</sequence>
<dbReference type="PANTHER" id="PTHR39323:SF1">
    <property type="entry name" value="BLR1149 PROTEIN"/>
    <property type="match status" value="1"/>
</dbReference>
<gene>
    <name evidence="2" type="primary">pdeM</name>
    <name evidence="2" type="ORF">ISQ19_04990</name>
</gene>
<dbReference type="Proteomes" id="UP000785783">
    <property type="component" value="Unassembled WGS sequence"/>
</dbReference>
<dbReference type="EC" id="3.1.-.-" evidence="2"/>
<dbReference type="GO" id="GO:0016787">
    <property type="term" value="F:hydrolase activity"/>
    <property type="evidence" value="ECO:0007669"/>
    <property type="project" value="UniProtKB-KW"/>
</dbReference>